<dbReference type="EMBL" id="FMZM01000003">
    <property type="protein sequence ID" value="SDC66109.1"/>
    <property type="molecule type" value="Genomic_DNA"/>
</dbReference>
<name>A0A1G6NE43_9ACTN</name>
<dbReference type="Gene3D" id="3.90.550.10">
    <property type="entry name" value="Spore Coat Polysaccharide Biosynthesis Protein SpsA, Chain A"/>
    <property type="match status" value="1"/>
</dbReference>
<keyword evidence="3" id="KW-1185">Reference proteome</keyword>
<gene>
    <name evidence="2" type="ORF">SAMN05421872_103226</name>
</gene>
<protein>
    <submittedName>
        <fullName evidence="2">Glycosyltransferase, GT2 family</fullName>
    </submittedName>
</protein>
<dbReference type="SUPFAM" id="SSF53448">
    <property type="entry name" value="Nucleotide-diphospho-sugar transferases"/>
    <property type="match status" value="1"/>
</dbReference>
<reference evidence="2 3" key="1">
    <citation type="submission" date="2016-10" db="EMBL/GenBank/DDBJ databases">
        <authorList>
            <person name="de Groot N.N."/>
        </authorList>
    </citation>
    <scope>NUCLEOTIDE SEQUENCE [LARGE SCALE GENOMIC DNA]</scope>
    <source>
        <strain evidence="2 3">CGMCC 4.6858</strain>
    </source>
</reference>
<dbReference type="Proteomes" id="UP000199034">
    <property type="component" value="Unassembled WGS sequence"/>
</dbReference>
<dbReference type="GO" id="GO:0016740">
    <property type="term" value="F:transferase activity"/>
    <property type="evidence" value="ECO:0007669"/>
    <property type="project" value="UniProtKB-KW"/>
</dbReference>
<dbReference type="Pfam" id="PF00535">
    <property type="entry name" value="Glycos_transf_2"/>
    <property type="match status" value="1"/>
</dbReference>
<proteinExistence type="predicted"/>
<dbReference type="STRING" id="1045774.SAMN05421872_103226"/>
<accession>A0A1G6NE43</accession>
<dbReference type="AlphaFoldDB" id="A0A1G6NE43"/>
<dbReference type="OrthoDB" id="4120491at2"/>
<sequence>MSPKPLTQNPALRDVVYKNQWRDVFDGTLPDGWEPTLKVSVVTAAFNSATLPLTLASLAAQDYPEDLLEVVVIDDGSEVPVEIGEFAPKNTKLIRVPGDQGWGRSHALKVGIDASDGDIIYWVDSDMILFSDNVREHAKWAHFIPEAATIGHKGFVEEWDFTPEQVYDEVRSGEIRRHHDLDTLHRHWSLEVFEKTDELNTSSGRNYATHMGACATVTRAVYDRTNGQDPDLKLGDDTEIAYQMWQRGSVFIPVHSAQTYHLGRATIQDKAAEVSHFNNIHFAQRMPMPRYRRRADNRQWEVPYITAVVRTDVETAALARECVDRLLNQSESDLRVLLVGPWSSLQGGRRRVLADPLLELYLTAEWYRGEGRVQLVDEDPGDVFPSPYRLDLPVTVGLGSRAVQKMMRVAFGEDLGVANFFPPAGADVSDSVSVTFTAAASRAATYVSDDVSLVEALDAVWGVEWKPNLDLGFVDLRTADLDEKIKRADPEQVENLKARLARHKERLQETREELEELRERTVVSTVRRGVGRAARSAQRRLRA</sequence>
<dbReference type="PANTHER" id="PTHR43685">
    <property type="entry name" value="GLYCOSYLTRANSFERASE"/>
    <property type="match status" value="1"/>
</dbReference>
<dbReference type="InterPro" id="IPR029044">
    <property type="entry name" value="Nucleotide-diphossugar_trans"/>
</dbReference>
<evidence type="ECO:0000313" key="2">
    <source>
        <dbReference type="EMBL" id="SDC66109.1"/>
    </source>
</evidence>
<dbReference type="InterPro" id="IPR050834">
    <property type="entry name" value="Glycosyltransf_2"/>
</dbReference>
<dbReference type="RefSeq" id="WP_090852854.1">
    <property type="nucleotide sequence ID" value="NZ_FMZM01000003.1"/>
</dbReference>
<keyword evidence="2" id="KW-0808">Transferase</keyword>
<organism evidence="2 3">
    <name type="scientific">Nocardioides lianchengensis</name>
    <dbReference type="NCBI Taxonomy" id="1045774"/>
    <lineage>
        <taxon>Bacteria</taxon>
        <taxon>Bacillati</taxon>
        <taxon>Actinomycetota</taxon>
        <taxon>Actinomycetes</taxon>
        <taxon>Propionibacteriales</taxon>
        <taxon>Nocardioidaceae</taxon>
        <taxon>Nocardioides</taxon>
    </lineage>
</organism>
<evidence type="ECO:0000313" key="3">
    <source>
        <dbReference type="Proteomes" id="UP000199034"/>
    </source>
</evidence>
<dbReference type="InterPro" id="IPR001173">
    <property type="entry name" value="Glyco_trans_2-like"/>
</dbReference>
<feature type="domain" description="Glycosyltransferase 2-like" evidence="1">
    <location>
        <begin position="40"/>
        <end position="152"/>
    </location>
</feature>
<dbReference type="PANTHER" id="PTHR43685:SF3">
    <property type="entry name" value="SLR2126 PROTEIN"/>
    <property type="match status" value="1"/>
</dbReference>
<evidence type="ECO:0000259" key="1">
    <source>
        <dbReference type="Pfam" id="PF00535"/>
    </source>
</evidence>